<proteinExistence type="predicted"/>
<dbReference type="PRINTS" id="PR00069">
    <property type="entry name" value="ALDKETRDTASE"/>
</dbReference>
<keyword evidence="7" id="KW-1185">Reference proteome</keyword>
<accession>A0A8E2EPC2</accession>
<evidence type="ECO:0000313" key="7">
    <source>
        <dbReference type="Proteomes" id="UP000250140"/>
    </source>
</evidence>
<sequence>MSSKKPFRLNTGSSIPEVGLGTWKSSPEDAYNSVRAALDTGYRHIDCAWIYRNEPEVGKAIKDSGIPRSEIFVTTKLWGTFHSRVEECLDSSLKRLGLEYVDLYLMHWPVALNPNGNPPDFPLLSDGRRDLHDWHFTKTWEAMEKLPVLGKVKAIGAANFDIYNLEILKKSSRVVPAVNQVEIHPYLQQRKLFAFCESEGIHVTAYSPLGSTGSPVKTEKAVLEIASEIATHSIRPSHIRSDFEVISLSVDEMKQIDALERNERYCNSAWIVTVFHDDE</sequence>
<dbReference type="AlphaFoldDB" id="A0A8E2EPC2"/>
<reference evidence="6 7" key="1">
    <citation type="journal article" date="2016" name="Nat. Commun.">
        <title>Ectomycorrhizal ecology is imprinted in the genome of the dominant symbiotic fungus Cenococcum geophilum.</title>
        <authorList>
            <consortium name="DOE Joint Genome Institute"/>
            <person name="Peter M."/>
            <person name="Kohler A."/>
            <person name="Ohm R.A."/>
            <person name="Kuo A."/>
            <person name="Krutzmann J."/>
            <person name="Morin E."/>
            <person name="Arend M."/>
            <person name="Barry K.W."/>
            <person name="Binder M."/>
            <person name="Choi C."/>
            <person name="Clum A."/>
            <person name="Copeland A."/>
            <person name="Grisel N."/>
            <person name="Haridas S."/>
            <person name="Kipfer T."/>
            <person name="LaButti K."/>
            <person name="Lindquist E."/>
            <person name="Lipzen A."/>
            <person name="Maire R."/>
            <person name="Meier B."/>
            <person name="Mihaltcheva S."/>
            <person name="Molinier V."/>
            <person name="Murat C."/>
            <person name="Poggeler S."/>
            <person name="Quandt C.A."/>
            <person name="Sperisen C."/>
            <person name="Tritt A."/>
            <person name="Tisserant E."/>
            <person name="Crous P.W."/>
            <person name="Henrissat B."/>
            <person name="Nehls U."/>
            <person name="Egli S."/>
            <person name="Spatafora J.W."/>
            <person name="Grigoriev I.V."/>
            <person name="Martin F.M."/>
        </authorList>
    </citation>
    <scope>NUCLEOTIDE SEQUENCE [LARGE SCALE GENOMIC DNA]</scope>
    <source>
        <strain evidence="6 7">CBS 207.34</strain>
    </source>
</reference>
<dbReference type="SUPFAM" id="SSF51430">
    <property type="entry name" value="NAD(P)-linked oxidoreductase"/>
    <property type="match status" value="1"/>
</dbReference>
<dbReference type="Proteomes" id="UP000250140">
    <property type="component" value="Unassembled WGS sequence"/>
</dbReference>
<feature type="site" description="Lowers pKa of active site Tyr" evidence="4">
    <location>
        <position position="76"/>
    </location>
</feature>
<feature type="binding site" evidence="3">
    <location>
        <position position="107"/>
    </location>
    <ligand>
        <name>substrate</name>
    </ligand>
</feature>
<dbReference type="InterPro" id="IPR018170">
    <property type="entry name" value="Aldo/ket_reductase_CS"/>
</dbReference>
<dbReference type="PROSITE" id="PS00798">
    <property type="entry name" value="ALDOKETO_REDUCTASE_1"/>
    <property type="match status" value="1"/>
</dbReference>
<dbReference type="InterPro" id="IPR023210">
    <property type="entry name" value="NADP_OxRdtase_dom"/>
</dbReference>
<dbReference type="Gene3D" id="3.20.20.100">
    <property type="entry name" value="NADP-dependent oxidoreductase domain"/>
    <property type="match status" value="1"/>
</dbReference>
<dbReference type="InterPro" id="IPR036812">
    <property type="entry name" value="NAD(P)_OxRdtase_dom_sf"/>
</dbReference>
<evidence type="ECO:0000259" key="5">
    <source>
        <dbReference type="Pfam" id="PF00248"/>
    </source>
</evidence>
<gene>
    <name evidence="6" type="ORF">AOQ84DRAFT_392973</name>
</gene>
<protein>
    <submittedName>
        <fullName evidence="6">GCY protein</fullName>
    </submittedName>
</protein>
<dbReference type="InterPro" id="IPR020471">
    <property type="entry name" value="AKR"/>
</dbReference>
<feature type="domain" description="NADP-dependent oxidoreductase" evidence="5">
    <location>
        <begin position="18"/>
        <end position="212"/>
    </location>
</feature>
<evidence type="ECO:0000256" key="4">
    <source>
        <dbReference type="PIRSR" id="PIRSR000097-3"/>
    </source>
</evidence>
<dbReference type="EMBL" id="KV750960">
    <property type="protein sequence ID" value="OCL02431.1"/>
    <property type="molecule type" value="Genomic_DNA"/>
</dbReference>
<keyword evidence="1" id="KW-0560">Oxidoreductase</keyword>
<dbReference type="OrthoDB" id="416253at2759"/>
<dbReference type="PIRSF" id="PIRSF000097">
    <property type="entry name" value="AKR"/>
    <property type="match status" value="1"/>
</dbReference>
<dbReference type="GO" id="GO:0016491">
    <property type="term" value="F:oxidoreductase activity"/>
    <property type="evidence" value="ECO:0007669"/>
    <property type="project" value="UniProtKB-KW"/>
</dbReference>
<evidence type="ECO:0000256" key="3">
    <source>
        <dbReference type="PIRSR" id="PIRSR000097-2"/>
    </source>
</evidence>
<evidence type="ECO:0000313" key="6">
    <source>
        <dbReference type="EMBL" id="OCL02431.1"/>
    </source>
</evidence>
<dbReference type="Pfam" id="PF00248">
    <property type="entry name" value="Aldo_ket_red"/>
    <property type="match status" value="1"/>
</dbReference>
<organism evidence="6 7">
    <name type="scientific">Glonium stellatum</name>
    <dbReference type="NCBI Taxonomy" id="574774"/>
    <lineage>
        <taxon>Eukaryota</taxon>
        <taxon>Fungi</taxon>
        <taxon>Dikarya</taxon>
        <taxon>Ascomycota</taxon>
        <taxon>Pezizomycotina</taxon>
        <taxon>Dothideomycetes</taxon>
        <taxon>Pleosporomycetidae</taxon>
        <taxon>Gloniales</taxon>
        <taxon>Gloniaceae</taxon>
        <taxon>Glonium</taxon>
    </lineage>
</organism>
<dbReference type="PANTHER" id="PTHR11732">
    <property type="entry name" value="ALDO/KETO REDUCTASE"/>
    <property type="match status" value="1"/>
</dbReference>
<name>A0A8E2EPC2_9PEZI</name>
<evidence type="ECO:0000256" key="1">
    <source>
        <dbReference type="ARBA" id="ARBA00023002"/>
    </source>
</evidence>
<feature type="active site" description="Proton donor" evidence="2">
    <location>
        <position position="51"/>
    </location>
</feature>
<evidence type="ECO:0000256" key="2">
    <source>
        <dbReference type="PIRSR" id="PIRSR000097-1"/>
    </source>
</evidence>